<name>A0A9P6RS23_9FUNG</name>
<feature type="region of interest" description="Disordered" evidence="1">
    <location>
        <begin position="290"/>
        <end position="330"/>
    </location>
</feature>
<gene>
    <name evidence="2" type="ORF">BGZ99_002671</name>
</gene>
<feature type="compositionally biased region" description="Low complexity" evidence="1">
    <location>
        <begin position="297"/>
        <end position="320"/>
    </location>
</feature>
<feature type="region of interest" description="Disordered" evidence="1">
    <location>
        <begin position="1"/>
        <end position="41"/>
    </location>
</feature>
<feature type="compositionally biased region" description="Polar residues" evidence="1">
    <location>
        <begin position="15"/>
        <end position="28"/>
    </location>
</feature>
<feature type="region of interest" description="Disordered" evidence="1">
    <location>
        <begin position="79"/>
        <end position="158"/>
    </location>
</feature>
<feature type="region of interest" description="Disordered" evidence="1">
    <location>
        <begin position="345"/>
        <end position="373"/>
    </location>
</feature>
<feature type="region of interest" description="Disordered" evidence="1">
    <location>
        <begin position="184"/>
        <end position="209"/>
    </location>
</feature>
<feature type="compositionally biased region" description="Low complexity" evidence="1">
    <location>
        <begin position="139"/>
        <end position="149"/>
    </location>
</feature>
<evidence type="ECO:0000313" key="2">
    <source>
        <dbReference type="EMBL" id="KAG0323616.1"/>
    </source>
</evidence>
<comment type="caution">
    <text evidence="2">The sequence shown here is derived from an EMBL/GenBank/DDBJ whole genome shotgun (WGS) entry which is preliminary data.</text>
</comment>
<accession>A0A9P6RS23</accession>
<proteinExistence type="predicted"/>
<protein>
    <submittedName>
        <fullName evidence="2">Uncharacterized protein</fullName>
    </submittedName>
</protein>
<dbReference type="EMBL" id="JAAAIP010000183">
    <property type="protein sequence ID" value="KAG0323616.1"/>
    <property type="molecule type" value="Genomic_DNA"/>
</dbReference>
<evidence type="ECO:0000256" key="1">
    <source>
        <dbReference type="SAM" id="MobiDB-lite"/>
    </source>
</evidence>
<feature type="compositionally biased region" description="Polar residues" evidence="1">
    <location>
        <begin position="485"/>
        <end position="502"/>
    </location>
</feature>
<dbReference type="Proteomes" id="UP000738325">
    <property type="component" value="Unassembled WGS sequence"/>
</dbReference>
<feature type="compositionally biased region" description="Low complexity" evidence="1">
    <location>
        <begin position="196"/>
        <end position="209"/>
    </location>
</feature>
<sequence>MLTGREGAQYYNGYPDTSKSRGLNSNISDGDDESDKSRTGGGLLGVVSEIISQARQTMGSKFTAPSSSVVVPREIPMQQHHQARGMTGSFTAGSGGTVSPAPLGGSLPMMTTVSPPPSTMSNGYNNAAPVPYQAPPPHNGLHQQQQQQPLPGPGYPGSSFAPGAIAVVTAAPSNLIQPQQQQYLPQPMYQPPPPSQHLQQQQQQHLQQPNLAQAITTPISQPYYYQPGTGLVAIPLTLPAVPPQQQQQQPVYQQHIIHYTSQQYQPAVVGVGLHPASLVVTSASHQQLPVSFPPPHSAMAPAPSSSAPNTSATNTRAATPESAPIYLPGDTTRPLLGQGLFKIVPDAEDEEESSRATIASKSSGGGHSAQGSSNSALPLDLNLADGFLDAVISYENQDQRFMALQASRDGQSSKSRILLDKEEVIHEKQELDGRGQRADITQQDEKDDASRIVIVGSDIVLEPLPSAKAAARLSANLSIATDTDKGTTASRLDQLKQESSAKPNRPGLERTTTIGKALPTIGTEEYLERTDDKEEYSYGQHGDRRAMAGSSTGSPVAEIVHPPTRTLLDERAEGDIVVNVVDRSISPVAAPVLDRVPPPLARSTKPKMNY</sequence>
<keyword evidence="3" id="KW-1185">Reference proteome</keyword>
<organism evidence="2 3">
    <name type="scientific">Dissophora globulifera</name>
    <dbReference type="NCBI Taxonomy" id="979702"/>
    <lineage>
        <taxon>Eukaryota</taxon>
        <taxon>Fungi</taxon>
        <taxon>Fungi incertae sedis</taxon>
        <taxon>Mucoromycota</taxon>
        <taxon>Mortierellomycotina</taxon>
        <taxon>Mortierellomycetes</taxon>
        <taxon>Mortierellales</taxon>
        <taxon>Mortierellaceae</taxon>
        <taxon>Dissophora</taxon>
    </lineage>
</organism>
<dbReference type="AlphaFoldDB" id="A0A9P6RS23"/>
<dbReference type="OrthoDB" id="2448580at2759"/>
<feature type="region of interest" description="Disordered" evidence="1">
    <location>
        <begin position="485"/>
        <end position="510"/>
    </location>
</feature>
<reference evidence="2" key="1">
    <citation type="journal article" date="2020" name="Fungal Divers.">
        <title>Resolving the Mortierellaceae phylogeny through synthesis of multi-gene phylogenetics and phylogenomics.</title>
        <authorList>
            <person name="Vandepol N."/>
            <person name="Liber J."/>
            <person name="Desiro A."/>
            <person name="Na H."/>
            <person name="Kennedy M."/>
            <person name="Barry K."/>
            <person name="Grigoriev I.V."/>
            <person name="Miller A.N."/>
            <person name="O'Donnell K."/>
            <person name="Stajich J.E."/>
            <person name="Bonito G."/>
        </authorList>
    </citation>
    <scope>NUCLEOTIDE SEQUENCE</scope>
    <source>
        <strain evidence="2">REB-010B</strain>
    </source>
</reference>
<evidence type="ECO:0000313" key="3">
    <source>
        <dbReference type="Proteomes" id="UP000738325"/>
    </source>
</evidence>